<protein>
    <recommendedName>
        <fullName evidence="5">PknH-like extracellular domain-containing protein</fullName>
    </recommendedName>
</protein>
<evidence type="ECO:0000313" key="3">
    <source>
        <dbReference type="EMBL" id="GFE26608.1"/>
    </source>
</evidence>
<dbReference type="AlphaFoldDB" id="A0A640TSP5"/>
<evidence type="ECO:0000256" key="1">
    <source>
        <dbReference type="SAM" id="MobiDB-lite"/>
    </source>
</evidence>
<keyword evidence="2" id="KW-0472">Membrane</keyword>
<feature type="region of interest" description="Disordered" evidence="1">
    <location>
        <begin position="96"/>
        <end position="117"/>
    </location>
</feature>
<accession>A0A640TSP5</accession>
<feature type="region of interest" description="Disordered" evidence="1">
    <location>
        <begin position="34"/>
        <end position="68"/>
    </location>
</feature>
<keyword evidence="2" id="KW-1133">Transmembrane helix</keyword>
<sequence>MTTDVPGGAAASHVSQVNVGAVMQQFGQGWYRRYVSSQPPIGPPSGPLSGEPPPNQPPPWRPRRQPPRQHRWRTPLVLIGAVVAVTVIALALAFSGGEDEGEPSGSSSPVPSVSSSAAASDLAKRVTLTPKDWGGTFVRDSPYQSTGLTWVVIDQDCKVTTESPVGALAALQRNAKEPGDTAFSYSAFIAYKEANSAKRGIARQREPLQRCPKMSDAGGKTQYDNVHEVAIPDLKGFDALVAEEGHISSSADGQKVDAEYTLLTGRKGQFVLQSFINRASGAEEQNRDDAVNALSLMLGRLKSS</sequence>
<dbReference type="EMBL" id="BLIP01000003">
    <property type="protein sequence ID" value="GFE26608.1"/>
    <property type="molecule type" value="Genomic_DNA"/>
</dbReference>
<reference evidence="3 4" key="1">
    <citation type="submission" date="2019-12" db="EMBL/GenBank/DDBJ databases">
        <title>Whole genome shotgun sequence of Streptomyces libani subsp. libani NBRC 13452.</title>
        <authorList>
            <person name="Ichikawa N."/>
            <person name="Kimura A."/>
            <person name="Kitahashi Y."/>
            <person name="Komaki H."/>
            <person name="Tamura T."/>
        </authorList>
    </citation>
    <scope>NUCLEOTIDE SEQUENCE [LARGE SCALE GENOMIC DNA]</scope>
    <source>
        <strain evidence="3 4">NBRC 13452</strain>
    </source>
</reference>
<gene>
    <name evidence="3" type="ORF">Sliba_70610</name>
</gene>
<feature type="compositionally biased region" description="Low complexity" evidence="1">
    <location>
        <begin position="103"/>
        <end position="117"/>
    </location>
</feature>
<comment type="caution">
    <text evidence="3">The sequence shown here is derived from an EMBL/GenBank/DDBJ whole genome shotgun (WGS) entry which is preliminary data.</text>
</comment>
<proteinExistence type="predicted"/>
<evidence type="ECO:0000313" key="4">
    <source>
        <dbReference type="Proteomes" id="UP000429552"/>
    </source>
</evidence>
<name>A0A640TSP5_STRNI</name>
<dbReference type="Proteomes" id="UP000429552">
    <property type="component" value="Unassembled WGS sequence"/>
</dbReference>
<keyword evidence="2" id="KW-0812">Transmembrane</keyword>
<evidence type="ECO:0000256" key="2">
    <source>
        <dbReference type="SAM" id="Phobius"/>
    </source>
</evidence>
<organism evidence="3 4">
    <name type="scientific">Streptomyces nigrescens</name>
    <dbReference type="NCBI Taxonomy" id="1920"/>
    <lineage>
        <taxon>Bacteria</taxon>
        <taxon>Bacillati</taxon>
        <taxon>Actinomycetota</taxon>
        <taxon>Actinomycetes</taxon>
        <taxon>Kitasatosporales</taxon>
        <taxon>Streptomycetaceae</taxon>
        <taxon>Streptomyces</taxon>
    </lineage>
</organism>
<evidence type="ECO:0008006" key="5">
    <source>
        <dbReference type="Google" id="ProtNLM"/>
    </source>
</evidence>
<feature type="transmembrane region" description="Helical" evidence="2">
    <location>
        <begin position="72"/>
        <end position="94"/>
    </location>
</feature>
<feature type="compositionally biased region" description="Pro residues" evidence="1">
    <location>
        <begin position="40"/>
        <end position="60"/>
    </location>
</feature>